<dbReference type="SUPFAM" id="SSF51338">
    <property type="entry name" value="Composite domain of metallo-dependent hydrolases"/>
    <property type="match status" value="1"/>
</dbReference>
<dbReference type="PANTHER" id="PTHR42752:SF1">
    <property type="entry name" value="IMIDAZOLONEPROPIONASE-RELATED"/>
    <property type="match status" value="1"/>
</dbReference>
<protein>
    <recommendedName>
        <fullName evidence="1 7">Imidazolonepropionase</fullName>
        <ecNumber evidence="1 7">3.5.2.7</ecNumber>
    </recommendedName>
    <alternativeName>
        <fullName evidence="7">Imidazolone-5-propionate hydrolase</fullName>
    </alternativeName>
</protein>
<feature type="binding site" evidence="7">
    <location>
        <position position="325"/>
    </location>
    <ligand>
        <name>Fe(3+)</name>
        <dbReference type="ChEBI" id="CHEBI:29034"/>
    </ligand>
</feature>
<evidence type="ECO:0000256" key="2">
    <source>
        <dbReference type="ARBA" id="ARBA00022723"/>
    </source>
</evidence>
<keyword evidence="7" id="KW-0963">Cytoplasm</keyword>
<feature type="domain" description="Amidohydrolase-related" evidence="8">
    <location>
        <begin position="72"/>
        <end position="413"/>
    </location>
</feature>
<organism evidence="9 10">
    <name type="scientific">Mesonia maritima</name>
    <dbReference type="NCBI Taxonomy" id="1793873"/>
    <lineage>
        <taxon>Bacteria</taxon>
        <taxon>Pseudomonadati</taxon>
        <taxon>Bacteroidota</taxon>
        <taxon>Flavobacteriia</taxon>
        <taxon>Flavobacteriales</taxon>
        <taxon>Flavobacteriaceae</taxon>
        <taxon>Mesonia</taxon>
    </lineage>
</organism>
<dbReference type="Proteomes" id="UP001257659">
    <property type="component" value="Unassembled WGS sequence"/>
</dbReference>
<dbReference type="EC" id="3.5.2.7" evidence="1 7"/>
<keyword evidence="2 7" id="KW-0479">Metal-binding</keyword>
<dbReference type="InterPro" id="IPR005920">
    <property type="entry name" value="HutI"/>
</dbReference>
<name>A0ABU1K991_9FLAO</name>
<keyword evidence="6 7" id="KW-0408">Iron</keyword>
<comment type="similarity">
    <text evidence="7">Belongs to the metallo-dependent hydrolases superfamily. HutI family.</text>
</comment>
<dbReference type="SUPFAM" id="SSF51556">
    <property type="entry name" value="Metallo-dependent hydrolases"/>
    <property type="match status" value="1"/>
</dbReference>
<gene>
    <name evidence="7" type="primary">hutI</name>
    <name evidence="9" type="ORF">GGR31_001800</name>
</gene>
<comment type="caution">
    <text evidence="9">The sequence shown here is derived from an EMBL/GenBank/DDBJ whole genome shotgun (WGS) entry which is preliminary data.</text>
</comment>
<dbReference type="Gene3D" id="3.20.20.140">
    <property type="entry name" value="Metal-dependent hydrolases"/>
    <property type="match status" value="1"/>
</dbReference>
<dbReference type="PANTHER" id="PTHR42752">
    <property type="entry name" value="IMIDAZOLONEPROPIONASE"/>
    <property type="match status" value="1"/>
</dbReference>
<evidence type="ECO:0000256" key="7">
    <source>
        <dbReference type="HAMAP-Rule" id="MF_00372"/>
    </source>
</evidence>
<keyword evidence="5 7" id="KW-0862">Zinc</keyword>
<dbReference type="InterPro" id="IPR032466">
    <property type="entry name" value="Metal_Hydrolase"/>
</dbReference>
<feature type="binding site" evidence="7">
    <location>
        <position position="153"/>
    </location>
    <ligand>
        <name>N-formimidoyl-L-glutamate</name>
        <dbReference type="ChEBI" id="CHEBI:58928"/>
    </ligand>
</feature>
<evidence type="ECO:0000256" key="5">
    <source>
        <dbReference type="ARBA" id="ARBA00022833"/>
    </source>
</evidence>
<dbReference type="Gene3D" id="2.30.40.10">
    <property type="entry name" value="Urease, subunit C, domain 1"/>
    <property type="match status" value="1"/>
</dbReference>
<keyword evidence="3 7" id="KW-0378">Hydrolase</keyword>
<keyword evidence="9" id="KW-0251">Elongation factor</keyword>
<comment type="catalytic activity">
    <reaction evidence="7">
        <text>4-imidazolone-5-propanoate + H2O = N-formimidoyl-L-glutamate</text>
        <dbReference type="Rhea" id="RHEA:23660"/>
        <dbReference type="ChEBI" id="CHEBI:15377"/>
        <dbReference type="ChEBI" id="CHEBI:58928"/>
        <dbReference type="ChEBI" id="CHEBI:77893"/>
        <dbReference type="EC" id="3.5.2.7"/>
    </reaction>
</comment>
<comment type="function">
    <text evidence="7">Catalyzes the hydrolytic cleavage of the carbon-nitrogen bond in imidazolone-5-propanoate to yield N-formimidoyl-L-glutamate. It is the third step in the universal histidine degradation pathway.</text>
</comment>
<feature type="binding site" evidence="7">
    <location>
        <position position="325"/>
    </location>
    <ligand>
        <name>Zn(2+)</name>
        <dbReference type="ChEBI" id="CHEBI:29105"/>
    </ligand>
</feature>
<evidence type="ECO:0000313" key="10">
    <source>
        <dbReference type="Proteomes" id="UP001257659"/>
    </source>
</evidence>
<dbReference type="NCBIfam" id="TIGR01224">
    <property type="entry name" value="hutI"/>
    <property type="match status" value="1"/>
</dbReference>
<feature type="binding site" evidence="7">
    <location>
        <position position="254"/>
    </location>
    <ligand>
        <name>4-imidazolone-5-propanoate</name>
        <dbReference type="ChEBI" id="CHEBI:77893"/>
    </ligand>
</feature>
<dbReference type="HAMAP" id="MF_00372">
    <property type="entry name" value="HutI"/>
    <property type="match status" value="1"/>
</dbReference>
<dbReference type="GO" id="GO:0050480">
    <property type="term" value="F:imidazolonepropionase activity"/>
    <property type="evidence" value="ECO:0007669"/>
    <property type="project" value="UniProtKB-EC"/>
</dbReference>
<evidence type="ECO:0000256" key="3">
    <source>
        <dbReference type="ARBA" id="ARBA00022801"/>
    </source>
</evidence>
<feature type="binding site" evidence="7">
    <location>
        <position position="251"/>
    </location>
    <ligand>
        <name>Zn(2+)</name>
        <dbReference type="ChEBI" id="CHEBI:29105"/>
    </ligand>
</feature>
<comment type="pathway">
    <text evidence="7">Amino-acid degradation; L-histidine degradation into L-glutamate; N-formimidoyl-L-glutamate from L-histidine: step 3/3.</text>
</comment>
<comment type="subcellular location">
    <subcellularLocation>
        <location evidence="7">Cytoplasm</location>
    </subcellularLocation>
</comment>
<dbReference type="RefSeq" id="WP_309728242.1">
    <property type="nucleotide sequence ID" value="NZ_JAVDQA010000004.1"/>
</dbReference>
<feature type="binding site" evidence="7">
    <location>
        <position position="330"/>
    </location>
    <ligand>
        <name>4-imidazolone-5-propanoate</name>
        <dbReference type="ChEBI" id="CHEBI:77893"/>
    </ligand>
</feature>
<comment type="cofactor">
    <cofactor evidence="7">
        <name>Zn(2+)</name>
        <dbReference type="ChEBI" id="CHEBI:29105"/>
    </cofactor>
    <cofactor evidence="7">
        <name>Fe(3+)</name>
        <dbReference type="ChEBI" id="CHEBI:29034"/>
    </cofactor>
    <text evidence="7">Binds 1 zinc or iron ion per subunit.</text>
</comment>
<proteinExistence type="inferred from homology"/>
<feature type="binding site" evidence="7">
    <location>
        <position position="81"/>
    </location>
    <ligand>
        <name>Zn(2+)</name>
        <dbReference type="ChEBI" id="CHEBI:29105"/>
    </ligand>
</feature>
<dbReference type="EMBL" id="JAVDQA010000004">
    <property type="protein sequence ID" value="MDR6301153.1"/>
    <property type="molecule type" value="Genomic_DNA"/>
</dbReference>
<evidence type="ECO:0000256" key="4">
    <source>
        <dbReference type="ARBA" id="ARBA00022808"/>
    </source>
</evidence>
<evidence type="ECO:0000259" key="8">
    <source>
        <dbReference type="Pfam" id="PF01979"/>
    </source>
</evidence>
<dbReference type="InterPro" id="IPR011059">
    <property type="entry name" value="Metal-dep_hydrolase_composite"/>
</dbReference>
<dbReference type="CDD" id="cd01296">
    <property type="entry name" value="Imidazolone-5PH"/>
    <property type="match status" value="1"/>
</dbReference>
<keyword evidence="10" id="KW-1185">Reference proteome</keyword>
<sequence length="415" mass="45988">MRILITHIQELLQVRPKGTLKIAGSAMKKLPSIKNAWLLINQDKIEDFGSMETMPEIDEIEYDKEIDATGQIVLPSWVDSHTHLIYAGNREQEFVDRINGLTYEEIAEKGGGILNSAKKLQETSEETLYNESLKRLEEVIKLGTGAIEIKSGYGLTTEAELKMLRVAKRLKEKHPIEIKTTFLGAHAVPPKFKNDRTGYISHIIEEMLPKIAEENLADYIDIFCEKGYFSLEDTERILEAGKKYGLKGKIHVNQFNAIGGIKTAVEHQSLSVDHLEVLEKEDIEALKNSDTMPVALPSCSLFLGIPYTPAREIIDNNLPLALATDYNPGSTPSGNMNLVVSLACIKMNMTPEEAINAATINAAYALELSETHGSITKGKIANLIITKQIPSYGFLPYAFGSNNIDQVILGGKTIF</sequence>
<keyword evidence="9" id="KW-0648">Protein biosynthesis</keyword>
<feature type="binding site" evidence="7">
    <location>
        <position position="90"/>
    </location>
    <ligand>
        <name>4-imidazolone-5-propanoate</name>
        <dbReference type="ChEBI" id="CHEBI:77893"/>
    </ligand>
</feature>
<evidence type="ECO:0000256" key="1">
    <source>
        <dbReference type="ARBA" id="ARBA00012864"/>
    </source>
</evidence>
<evidence type="ECO:0000313" key="9">
    <source>
        <dbReference type="EMBL" id="MDR6301153.1"/>
    </source>
</evidence>
<evidence type="ECO:0000256" key="6">
    <source>
        <dbReference type="ARBA" id="ARBA00023004"/>
    </source>
</evidence>
<feature type="binding site" evidence="7">
    <location>
        <position position="83"/>
    </location>
    <ligand>
        <name>Fe(3+)</name>
        <dbReference type="ChEBI" id="CHEBI:29034"/>
    </ligand>
</feature>
<accession>A0ABU1K991</accession>
<feature type="binding site" evidence="7">
    <location>
        <position position="186"/>
    </location>
    <ligand>
        <name>4-imidazolone-5-propanoate</name>
        <dbReference type="ChEBI" id="CHEBI:77893"/>
    </ligand>
</feature>
<dbReference type="Pfam" id="PF01979">
    <property type="entry name" value="Amidohydro_1"/>
    <property type="match status" value="1"/>
</dbReference>
<feature type="binding site" evidence="7">
    <location>
        <position position="329"/>
    </location>
    <ligand>
        <name>N-formimidoyl-L-glutamate</name>
        <dbReference type="ChEBI" id="CHEBI:58928"/>
    </ligand>
</feature>
<reference evidence="9 10" key="1">
    <citation type="submission" date="2023-07" db="EMBL/GenBank/DDBJ databases">
        <title>Genomic Encyclopedia of Type Strains, Phase IV (KMG-IV): sequencing the most valuable type-strain genomes for metagenomic binning, comparative biology and taxonomic classification.</title>
        <authorList>
            <person name="Goeker M."/>
        </authorList>
    </citation>
    <scope>NUCLEOTIDE SEQUENCE [LARGE SCALE GENOMIC DNA]</scope>
    <source>
        <strain evidence="9 10">DSM 102814</strain>
    </source>
</reference>
<dbReference type="GO" id="GO:0003746">
    <property type="term" value="F:translation elongation factor activity"/>
    <property type="evidence" value="ECO:0007669"/>
    <property type="project" value="UniProtKB-KW"/>
</dbReference>
<feature type="binding site" evidence="7">
    <location>
        <position position="251"/>
    </location>
    <ligand>
        <name>Fe(3+)</name>
        <dbReference type="ChEBI" id="CHEBI:29034"/>
    </ligand>
</feature>
<feature type="binding site" evidence="7">
    <location>
        <position position="153"/>
    </location>
    <ligand>
        <name>4-imidazolone-5-propanoate</name>
        <dbReference type="ChEBI" id="CHEBI:77893"/>
    </ligand>
</feature>
<feature type="binding site" evidence="7">
    <location>
        <position position="81"/>
    </location>
    <ligand>
        <name>Fe(3+)</name>
        <dbReference type="ChEBI" id="CHEBI:29034"/>
    </ligand>
</feature>
<keyword evidence="4 7" id="KW-0369">Histidine metabolism</keyword>
<feature type="binding site" evidence="7">
    <location>
        <position position="83"/>
    </location>
    <ligand>
        <name>Zn(2+)</name>
        <dbReference type="ChEBI" id="CHEBI:29105"/>
    </ligand>
</feature>
<dbReference type="InterPro" id="IPR006680">
    <property type="entry name" value="Amidohydro-rel"/>
</dbReference>
<feature type="binding site" evidence="7">
    <location>
        <position position="327"/>
    </location>
    <ligand>
        <name>N-formimidoyl-L-glutamate</name>
        <dbReference type="ChEBI" id="CHEBI:58928"/>
    </ligand>
</feature>